<dbReference type="AlphaFoldDB" id="A0A6S6T5P2"/>
<evidence type="ECO:0008006" key="2">
    <source>
        <dbReference type="Google" id="ProtNLM"/>
    </source>
</evidence>
<dbReference type="EMBL" id="CACVAQ010000266">
    <property type="protein sequence ID" value="CAA6818541.1"/>
    <property type="molecule type" value="Genomic_DNA"/>
</dbReference>
<gene>
    <name evidence="1" type="ORF">HELGO_WM17566</name>
</gene>
<protein>
    <recommendedName>
        <fullName evidence="2">MORN repeat variant</fullName>
    </recommendedName>
</protein>
<evidence type="ECO:0000313" key="1">
    <source>
        <dbReference type="EMBL" id="CAA6818541.1"/>
    </source>
</evidence>
<sequence length="257" mass="30410">MVSWSTYGQVNYFTFDTLSNNDIYLEQVDVRYGCTYQFTTEITNDSVFLILPEGVPKGYYEAYYDNDKNRLALVYYNNGARTYGQQFYADGTMKSDTEYNAAGVFHGLQVWYNRSGEEVWHAEYDFGLLKPQYDLAYLELENETQVLLDDKKGFGLYEFTPTPSRARREQIQLNENGTFVYENSTYDCHYCNRYEGTWTAADNFIYLELKDPRGWRTPIRKFAITATARLTRLELMEVKDWGVEWYHSEYRKVHLKN</sequence>
<reference evidence="1" key="1">
    <citation type="submission" date="2020-01" db="EMBL/GenBank/DDBJ databases">
        <authorList>
            <person name="Meier V. D."/>
            <person name="Meier V D."/>
        </authorList>
    </citation>
    <scope>NUCLEOTIDE SEQUENCE</scope>
    <source>
        <strain evidence="1">HLG_WM_MAG_10</strain>
    </source>
</reference>
<name>A0A6S6T5P2_9BACT</name>
<accession>A0A6S6T5P2</accession>
<proteinExistence type="predicted"/>
<organism evidence="1">
    <name type="scientific">uncultured Aureispira sp</name>
    <dbReference type="NCBI Taxonomy" id="1331704"/>
    <lineage>
        <taxon>Bacteria</taxon>
        <taxon>Pseudomonadati</taxon>
        <taxon>Bacteroidota</taxon>
        <taxon>Saprospiria</taxon>
        <taxon>Saprospirales</taxon>
        <taxon>Saprospiraceae</taxon>
        <taxon>Aureispira</taxon>
        <taxon>environmental samples</taxon>
    </lineage>
</organism>